<dbReference type="AlphaFoldDB" id="A0AAD4MG93"/>
<comment type="caution">
    <text evidence="4">The sequence shown here is derived from an EMBL/GenBank/DDBJ whole genome shotgun (WGS) entry which is preliminary data.</text>
</comment>
<evidence type="ECO:0000256" key="1">
    <source>
        <dbReference type="SAM" id="Coils"/>
    </source>
</evidence>
<evidence type="ECO:0000313" key="4">
    <source>
        <dbReference type="EMBL" id="KAI1693466.1"/>
    </source>
</evidence>
<keyword evidence="3" id="KW-0732">Signal</keyword>
<keyword evidence="1" id="KW-0175">Coiled coil</keyword>
<accession>A0AAD4MG93</accession>
<gene>
    <name evidence="4" type="ORF">DdX_20639</name>
</gene>
<feature type="region of interest" description="Disordered" evidence="2">
    <location>
        <begin position="188"/>
        <end position="216"/>
    </location>
</feature>
<dbReference type="EMBL" id="JAKKPZ010000625">
    <property type="protein sequence ID" value="KAI1693466.1"/>
    <property type="molecule type" value="Genomic_DNA"/>
</dbReference>
<protein>
    <recommendedName>
        <fullName evidence="6">Secreted protein</fullName>
    </recommendedName>
</protein>
<reference evidence="4" key="1">
    <citation type="submission" date="2022-01" db="EMBL/GenBank/DDBJ databases">
        <title>Genome Sequence Resource for Two Populations of Ditylenchus destructor, the Migratory Endoparasitic Phytonematode.</title>
        <authorList>
            <person name="Zhang H."/>
            <person name="Lin R."/>
            <person name="Xie B."/>
        </authorList>
    </citation>
    <scope>NUCLEOTIDE SEQUENCE</scope>
    <source>
        <strain evidence="4">BazhouSP</strain>
    </source>
</reference>
<dbReference type="Proteomes" id="UP001201812">
    <property type="component" value="Unassembled WGS sequence"/>
</dbReference>
<evidence type="ECO:0000256" key="2">
    <source>
        <dbReference type="SAM" id="MobiDB-lite"/>
    </source>
</evidence>
<dbReference type="Gene3D" id="1.20.5.2950">
    <property type="match status" value="1"/>
</dbReference>
<organism evidence="4 5">
    <name type="scientific">Ditylenchus destructor</name>
    <dbReference type="NCBI Taxonomy" id="166010"/>
    <lineage>
        <taxon>Eukaryota</taxon>
        <taxon>Metazoa</taxon>
        <taxon>Ecdysozoa</taxon>
        <taxon>Nematoda</taxon>
        <taxon>Chromadorea</taxon>
        <taxon>Rhabditida</taxon>
        <taxon>Tylenchina</taxon>
        <taxon>Tylenchomorpha</taxon>
        <taxon>Sphaerularioidea</taxon>
        <taxon>Anguinidae</taxon>
        <taxon>Anguininae</taxon>
        <taxon>Ditylenchus</taxon>
    </lineage>
</organism>
<evidence type="ECO:0000313" key="5">
    <source>
        <dbReference type="Proteomes" id="UP001201812"/>
    </source>
</evidence>
<evidence type="ECO:0008006" key="6">
    <source>
        <dbReference type="Google" id="ProtNLM"/>
    </source>
</evidence>
<feature type="coiled-coil region" evidence="1">
    <location>
        <begin position="115"/>
        <end position="157"/>
    </location>
</feature>
<keyword evidence="5" id="KW-1185">Reference proteome</keyword>
<feature type="signal peptide" evidence="3">
    <location>
        <begin position="1"/>
        <end position="32"/>
    </location>
</feature>
<feature type="chain" id="PRO_5042282247" description="Secreted protein" evidence="3">
    <location>
        <begin position="33"/>
        <end position="216"/>
    </location>
</feature>
<feature type="compositionally biased region" description="Polar residues" evidence="2">
    <location>
        <begin position="194"/>
        <end position="204"/>
    </location>
</feature>
<sequence>MALNKSTSHKFQLNHLICLLVGSLLMASSIEANELSSALSALHTEISGLKFDVHPSNMNNPTVRANLTTLNNGIVNLKNLTNTTSNIGKRVPAATPNKTLIGLDVTNISNALNGIEREDRDRDEVSAEQKLLEQQIAKETEEKLKSINEMVSDNRNTALRMLVDEFLRIVPRAHPNFCLRKEIVSCHKRPKHSNPPQNAASVAPSSADEPSDCHLA</sequence>
<evidence type="ECO:0000256" key="3">
    <source>
        <dbReference type="SAM" id="SignalP"/>
    </source>
</evidence>
<name>A0AAD4MG93_9BILA</name>
<proteinExistence type="predicted"/>